<dbReference type="KEGG" id="vg:80539585"/>
<organism evidence="2 3">
    <name type="scientific">Hymenopteran arli-related virus OKIAV98</name>
    <dbReference type="NCBI Taxonomy" id="2792565"/>
    <lineage>
        <taxon>Viruses</taxon>
        <taxon>Riboviria</taxon>
        <taxon>Orthornavirae</taxon>
        <taxon>Negarnaviricota</taxon>
        <taxon>Haploviricotina</taxon>
        <taxon>Monjiviricetes</taxon>
        <taxon>Mononegavirales</taxon>
        <taxon>Lispiviridae</taxon>
        <taxon>Synelinevirus</taxon>
        <taxon>Synelinevirus bonnense</taxon>
    </lineage>
</organism>
<proteinExistence type="predicted"/>
<evidence type="ECO:0000256" key="1">
    <source>
        <dbReference type="SAM" id="MobiDB-lite"/>
    </source>
</evidence>
<name>A0AAE7P4N5_9MONO</name>
<evidence type="ECO:0000313" key="3">
    <source>
        <dbReference type="Proteomes" id="UP000829906"/>
    </source>
</evidence>
<dbReference type="GeneID" id="80539585"/>
<reference evidence="2" key="1">
    <citation type="journal article" date="2019" name="PLoS Pathog.">
        <title>Re-assessing the diversity of negative strand RNA viruses in insects.</title>
        <authorList>
            <person name="Kafer S."/>
            <person name="Paraskevopoulou S."/>
            <person name="Zirkel F."/>
            <person name="Wieseke N."/>
            <person name="Donath A."/>
            <person name="Petersen M."/>
            <person name="Jones T.C."/>
            <person name="Liu S."/>
            <person name="Zhou X."/>
            <person name="Middendorf M."/>
            <person name="Junglen S."/>
            <person name="Misof B."/>
            <person name="Drosten C."/>
        </authorList>
    </citation>
    <scope>NUCLEOTIDE SEQUENCE</scope>
    <source>
        <strain evidence="2">OKIAV98</strain>
    </source>
</reference>
<dbReference type="Proteomes" id="UP000829906">
    <property type="component" value="Segment"/>
</dbReference>
<sequence length="442" mass="50969">MASTSNGVSRFFSSKLSGRRREEIKSLPSEHCSHMESEDRHIIQIANMTNASLTTKKGYEVRFRERAQITIRYPIYVGDEPLKSKHRAMLFASSISYFYRDDYMQIQNPVHMSLMGQVLGILAVYLDTRSFFDLGLEKVFRESGFRIEPYELQTMQEIEENMREVCDFVCSKLDIDFDENYSFMEVIATSLLVLIGKNVTDNAREGWFRNRWRGLAAVLDVRIPKENMEVPSLGPCQALYTTASAHIPIRVCIFKTLRALANVSGNNQHYLFSRILGLLKWTEMGHIYMIHKFIYEQNPEILAFPELSGYETSPMTHVNRFLMNYTPEDRPYLKLLFDHDELIPLQVGNMMHFHAAALAIGQMTNPSMKNIGTRYPEEIKAFQERVVTYMNQKAQLGPSYAAYAYRPLQEIELRRKLVDALESQTSSSSPGMAADQLPPQRE</sequence>
<dbReference type="RefSeq" id="YP_010800920.1">
    <property type="nucleotide sequence ID" value="NC_076919.1"/>
</dbReference>
<keyword evidence="3" id="KW-1185">Reference proteome</keyword>
<feature type="region of interest" description="Disordered" evidence="1">
    <location>
        <begin position="422"/>
        <end position="442"/>
    </location>
</feature>
<reference evidence="2" key="2">
    <citation type="submission" date="2020-11" db="EMBL/GenBank/DDBJ databases">
        <authorList>
            <person name="Kafer S."/>
            <person name="Paraskevopoulou S."/>
            <person name="Zirkel F."/>
            <person name="Wieseke N."/>
            <person name="Donath A."/>
            <person name="Petersen M."/>
            <person name="Jones T.C."/>
            <person name="Liu S."/>
            <person name="Zhou X."/>
            <person name="Middendorf M."/>
            <person name="Junglen S."/>
            <person name="Misof B."/>
            <person name="Drosten C."/>
        </authorList>
    </citation>
    <scope>NUCLEOTIDE SEQUENCE</scope>
    <source>
        <strain evidence="2">OKIAV98</strain>
    </source>
</reference>
<evidence type="ECO:0000313" key="2">
    <source>
        <dbReference type="EMBL" id="QPL15291.1"/>
    </source>
</evidence>
<protein>
    <submittedName>
        <fullName evidence="2">Nucleoprotein</fullName>
    </submittedName>
</protein>
<accession>A0AAE7P4N5</accession>
<dbReference type="EMBL" id="MW288166">
    <property type="protein sequence ID" value="QPL15291.1"/>
    <property type="molecule type" value="Viral_cRNA"/>
</dbReference>